<evidence type="ECO:0000313" key="7">
    <source>
        <dbReference type="EMBL" id="RRO20491.1"/>
    </source>
</evidence>
<gene>
    <name evidence="7" type="ORF">EIL87_00925</name>
</gene>
<evidence type="ECO:0000256" key="5">
    <source>
        <dbReference type="SAM" id="Phobius"/>
    </source>
</evidence>
<dbReference type="Pfam" id="PF01957">
    <property type="entry name" value="NfeD"/>
    <property type="match status" value="1"/>
</dbReference>
<protein>
    <submittedName>
        <fullName evidence="7">NfeD family protein</fullName>
    </submittedName>
</protein>
<keyword evidence="3 5" id="KW-1133">Transmembrane helix</keyword>
<dbReference type="EMBL" id="RSAA01000001">
    <property type="protein sequence ID" value="RRO20491.1"/>
    <property type="molecule type" value="Genomic_DNA"/>
</dbReference>
<evidence type="ECO:0000256" key="1">
    <source>
        <dbReference type="ARBA" id="ARBA00004141"/>
    </source>
</evidence>
<dbReference type="AlphaFoldDB" id="A0A3R8R801"/>
<keyword evidence="8" id="KW-1185">Reference proteome</keyword>
<accession>A0A3R8R801</accession>
<dbReference type="InterPro" id="IPR012340">
    <property type="entry name" value="NA-bd_OB-fold"/>
</dbReference>
<feature type="transmembrane region" description="Helical" evidence="5">
    <location>
        <begin position="43"/>
        <end position="63"/>
    </location>
</feature>
<organism evidence="7 8">
    <name type="scientific">Saccharopolyspora rhizosphaerae</name>
    <dbReference type="NCBI Taxonomy" id="2492662"/>
    <lineage>
        <taxon>Bacteria</taxon>
        <taxon>Bacillati</taxon>
        <taxon>Actinomycetota</taxon>
        <taxon>Actinomycetes</taxon>
        <taxon>Pseudonocardiales</taxon>
        <taxon>Pseudonocardiaceae</taxon>
        <taxon>Saccharopolyspora</taxon>
    </lineage>
</organism>
<dbReference type="Gene3D" id="2.40.50.140">
    <property type="entry name" value="Nucleic acid-binding proteins"/>
    <property type="match status" value="1"/>
</dbReference>
<feature type="domain" description="NfeD-like C-terminal" evidence="6">
    <location>
        <begin position="82"/>
        <end position="140"/>
    </location>
</feature>
<reference evidence="7 8" key="1">
    <citation type="submission" date="2018-11" db="EMBL/GenBank/DDBJ databases">
        <title>Saccharopolyspora rhizosphaerae sp. nov., an actinomycete isolated from rhizosphere soil in Thailand.</title>
        <authorList>
            <person name="Intra B."/>
            <person name="Euanorasetr J."/>
            <person name="Take A."/>
            <person name="Inahashi Y."/>
            <person name="Mori M."/>
            <person name="Panbangred W."/>
            <person name="Matsumoto A."/>
        </authorList>
    </citation>
    <scope>NUCLEOTIDE SEQUENCE [LARGE SCALE GENOMIC DNA]</scope>
    <source>
        <strain evidence="7 8">H219</strain>
    </source>
</reference>
<comment type="subcellular location">
    <subcellularLocation>
        <location evidence="1">Membrane</location>
        <topology evidence="1">Multi-pass membrane protein</topology>
    </subcellularLocation>
</comment>
<dbReference type="InterPro" id="IPR002810">
    <property type="entry name" value="NfeD-like_C"/>
</dbReference>
<dbReference type="InterPro" id="IPR052165">
    <property type="entry name" value="Membrane_assoc_protease"/>
</dbReference>
<sequence length="143" mass="14677">MTPALLWLIAGVLLVGAEALSGDFVLVMIGAAALGAAGSSALGMPLGVDVAVFAVLALGLVLLARPALKKRMDVQRELKTNVDALVGKHAVVESTVDAQGGRVRIDGQLWSARALDEPQVIEAGRTVTVMEIAGATAVVWAEP</sequence>
<dbReference type="PANTHER" id="PTHR33507:SF3">
    <property type="entry name" value="INNER MEMBRANE PROTEIN YBBJ"/>
    <property type="match status" value="1"/>
</dbReference>
<dbReference type="GO" id="GO:0005886">
    <property type="term" value="C:plasma membrane"/>
    <property type="evidence" value="ECO:0007669"/>
    <property type="project" value="TreeGrafter"/>
</dbReference>
<dbReference type="RefSeq" id="WP_125088193.1">
    <property type="nucleotide sequence ID" value="NZ_RSAA01000001.1"/>
</dbReference>
<proteinExistence type="predicted"/>
<comment type="caution">
    <text evidence="7">The sequence shown here is derived from an EMBL/GenBank/DDBJ whole genome shotgun (WGS) entry which is preliminary data.</text>
</comment>
<evidence type="ECO:0000256" key="3">
    <source>
        <dbReference type="ARBA" id="ARBA00022989"/>
    </source>
</evidence>
<keyword evidence="2 5" id="KW-0812">Transmembrane</keyword>
<dbReference type="SUPFAM" id="SSF141322">
    <property type="entry name" value="NfeD domain-like"/>
    <property type="match status" value="1"/>
</dbReference>
<evidence type="ECO:0000259" key="6">
    <source>
        <dbReference type="Pfam" id="PF01957"/>
    </source>
</evidence>
<evidence type="ECO:0000313" key="8">
    <source>
        <dbReference type="Proteomes" id="UP000274515"/>
    </source>
</evidence>
<dbReference type="OrthoDB" id="9792945at2"/>
<evidence type="ECO:0000256" key="2">
    <source>
        <dbReference type="ARBA" id="ARBA00022692"/>
    </source>
</evidence>
<name>A0A3R8R801_9PSEU</name>
<dbReference type="PANTHER" id="PTHR33507">
    <property type="entry name" value="INNER MEMBRANE PROTEIN YBBJ"/>
    <property type="match status" value="1"/>
</dbReference>
<dbReference type="Proteomes" id="UP000274515">
    <property type="component" value="Unassembled WGS sequence"/>
</dbReference>
<keyword evidence="4 5" id="KW-0472">Membrane</keyword>
<evidence type="ECO:0000256" key="4">
    <source>
        <dbReference type="ARBA" id="ARBA00023136"/>
    </source>
</evidence>